<protein>
    <submittedName>
        <fullName evidence="1">Uncharacterized protein</fullName>
    </submittedName>
</protein>
<name>A0A699TP90_TANCI</name>
<dbReference type="AlphaFoldDB" id="A0A699TP90"/>
<sequence>PPATISVSTGSDVVPTGSPIFTTATVCTPYSKRKGKEKMVESETPKKKKLQEQMDVKMATQLEEEMETDVQRMNEQIAKDAEIARIHAEEELQIMIDGLDRNNETVAKQLCKSSQVPDSTKKATVKEATERVLYVSTEESCRLESKALQGDDTGRNKR</sequence>
<evidence type="ECO:0000313" key="1">
    <source>
        <dbReference type="EMBL" id="GFD12582.1"/>
    </source>
</evidence>
<organism evidence="1">
    <name type="scientific">Tanacetum cinerariifolium</name>
    <name type="common">Dalmatian daisy</name>
    <name type="synonym">Chrysanthemum cinerariifolium</name>
    <dbReference type="NCBI Taxonomy" id="118510"/>
    <lineage>
        <taxon>Eukaryota</taxon>
        <taxon>Viridiplantae</taxon>
        <taxon>Streptophyta</taxon>
        <taxon>Embryophyta</taxon>
        <taxon>Tracheophyta</taxon>
        <taxon>Spermatophyta</taxon>
        <taxon>Magnoliopsida</taxon>
        <taxon>eudicotyledons</taxon>
        <taxon>Gunneridae</taxon>
        <taxon>Pentapetalae</taxon>
        <taxon>asterids</taxon>
        <taxon>campanulids</taxon>
        <taxon>Asterales</taxon>
        <taxon>Asteraceae</taxon>
        <taxon>Asteroideae</taxon>
        <taxon>Anthemideae</taxon>
        <taxon>Anthemidinae</taxon>
        <taxon>Tanacetum</taxon>
    </lineage>
</organism>
<gene>
    <name evidence="1" type="ORF">Tci_884551</name>
</gene>
<accession>A0A699TP90</accession>
<comment type="caution">
    <text evidence="1">The sequence shown here is derived from an EMBL/GenBank/DDBJ whole genome shotgun (WGS) entry which is preliminary data.</text>
</comment>
<dbReference type="EMBL" id="BKCJ011266642">
    <property type="protein sequence ID" value="GFD12582.1"/>
    <property type="molecule type" value="Genomic_DNA"/>
</dbReference>
<feature type="non-terminal residue" evidence="1">
    <location>
        <position position="1"/>
    </location>
</feature>
<reference evidence="1" key="1">
    <citation type="journal article" date="2019" name="Sci. Rep.">
        <title>Draft genome of Tanacetum cinerariifolium, the natural source of mosquito coil.</title>
        <authorList>
            <person name="Yamashiro T."/>
            <person name="Shiraishi A."/>
            <person name="Satake H."/>
            <person name="Nakayama K."/>
        </authorList>
    </citation>
    <scope>NUCLEOTIDE SEQUENCE</scope>
</reference>
<proteinExistence type="predicted"/>